<name>A0A0E2APN7_BACFG</name>
<protein>
    <recommendedName>
        <fullName evidence="3">Reverse transcriptase domain-containing protein</fullName>
    </recommendedName>
</protein>
<evidence type="ECO:0000313" key="1">
    <source>
        <dbReference type="EMBL" id="EIY96243.1"/>
    </source>
</evidence>
<organism evidence="1 2">
    <name type="scientific">Bacteroides fragilis CL07T12C05</name>
    <dbReference type="NCBI Taxonomy" id="997883"/>
    <lineage>
        <taxon>Bacteria</taxon>
        <taxon>Pseudomonadati</taxon>
        <taxon>Bacteroidota</taxon>
        <taxon>Bacteroidia</taxon>
        <taxon>Bacteroidales</taxon>
        <taxon>Bacteroidaceae</taxon>
        <taxon>Bacteroides</taxon>
    </lineage>
</organism>
<dbReference type="Proteomes" id="UP000003879">
    <property type="component" value="Unassembled WGS sequence"/>
</dbReference>
<dbReference type="InterPro" id="IPR043502">
    <property type="entry name" value="DNA/RNA_pol_sf"/>
</dbReference>
<dbReference type="SUPFAM" id="SSF56672">
    <property type="entry name" value="DNA/RNA polymerases"/>
    <property type="match status" value="1"/>
</dbReference>
<accession>A0A0E2APN7</accession>
<sequence length="271" mass="32170">MNIGRSDIDWKSLSHNEIDRIIAERIEADNKRIEANGGKKSKRAGYILERIAEINNLREADKEAQDGKVKKNRFIRRHNLHPEEDLRALQLMILTLDFPAPDYSVMRVKSDAGKVRDIVKQKYFPWRILHHAIMRVIEEDVYRNLIYDTSACIKGKGLHFGVRRMKRFLHRYPEYKWFVKTDFKKFYQSILHELIVAALRRKFKDERFIKLIEIAVLSYDSGTELVDVLENEVERKKRCSDWSIYKPTYREFCGKPDRSYNEGEISCQMPA</sequence>
<dbReference type="AlphaFoldDB" id="A0A0E2APN7"/>
<reference evidence="1 2" key="1">
    <citation type="submission" date="2012-02" db="EMBL/GenBank/DDBJ databases">
        <title>The Genome Sequence of Bacteroides fragilis CL07T12C05.</title>
        <authorList>
            <consortium name="The Broad Institute Genome Sequencing Platform"/>
            <person name="Earl A."/>
            <person name="Ward D."/>
            <person name="Feldgarden M."/>
            <person name="Gevers D."/>
            <person name="Zitomersky N.L."/>
            <person name="Coyne M.J."/>
            <person name="Comstock L.E."/>
            <person name="Young S.K."/>
            <person name="Zeng Q."/>
            <person name="Gargeya S."/>
            <person name="Fitzgerald M."/>
            <person name="Haas B."/>
            <person name="Abouelleil A."/>
            <person name="Alvarado L."/>
            <person name="Arachchi H.M."/>
            <person name="Berlin A."/>
            <person name="Chapman S.B."/>
            <person name="Gearin G."/>
            <person name="Goldberg J."/>
            <person name="Griggs A."/>
            <person name="Gujja S."/>
            <person name="Hansen M."/>
            <person name="Heiman D."/>
            <person name="Howarth C."/>
            <person name="Larimer J."/>
            <person name="Lui A."/>
            <person name="MacDonald P.J.P."/>
            <person name="McCowen C."/>
            <person name="Montmayeur A."/>
            <person name="Murphy C."/>
            <person name="Neiman D."/>
            <person name="Pearson M."/>
            <person name="Priest M."/>
            <person name="Roberts A."/>
            <person name="Saif S."/>
            <person name="Shea T."/>
            <person name="Sisk P."/>
            <person name="Stolte C."/>
            <person name="Sykes S."/>
            <person name="Wortman J."/>
            <person name="Nusbaum C."/>
            <person name="Birren B."/>
        </authorList>
    </citation>
    <scope>NUCLEOTIDE SEQUENCE [LARGE SCALE GENOMIC DNA]</scope>
    <source>
        <strain evidence="1 2">CL07T12C05</strain>
    </source>
</reference>
<comment type="caution">
    <text evidence="1">The sequence shown here is derived from an EMBL/GenBank/DDBJ whole genome shotgun (WGS) entry which is preliminary data.</text>
</comment>
<dbReference type="GeneID" id="93046426"/>
<proteinExistence type="predicted"/>
<evidence type="ECO:0008006" key="3">
    <source>
        <dbReference type="Google" id="ProtNLM"/>
    </source>
</evidence>
<dbReference type="PATRIC" id="fig|997883.3.peg.2227"/>
<dbReference type="EMBL" id="AGXN01000012">
    <property type="protein sequence ID" value="EIY96243.1"/>
    <property type="molecule type" value="Genomic_DNA"/>
</dbReference>
<dbReference type="RefSeq" id="WP_005794376.1">
    <property type="nucleotide sequence ID" value="NZ_JH724215.1"/>
</dbReference>
<gene>
    <name evidence="1" type="ORF">HMPREF1056_02131</name>
</gene>
<dbReference type="HOGENOM" id="CLU_1222752_0_0_10"/>
<evidence type="ECO:0000313" key="2">
    <source>
        <dbReference type="Proteomes" id="UP000003879"/>
    </source>
</evidence>